<dbReference type="Proteomes" id="UP000249577">
    <property type="component" value="Unassembled WGS sequence"/>
</dbReference>
<proteinExistence type="predicted"/>
<evidence type="ECO:0000313" key="3">
    <source>
        <dbReference type="Proteomes" id="UP000249577"/>
    </source>
</evidence>
<dbReference type="PROSITE" id="PS51257">
    <property type="entry name" value="PROKAR_LIPOPROTEIN"/>
    <property type="match status" value="1"/>
</dbReference>
<feature type="signal peptide" evidence="1">
    <location>
        <begin position="1"/>
        <end position="20"/>
    </location>
</feature>
<comment type="caution">
    <text evidence="2">The sequence shown here is derived from an EMBL/GenBank/DDBJ whole genome shotgun (WGS) entry which is preliminary data.</text>
</comment>
<organism evidence="2 3">
    <name type="scientific">Ancylobacter novellus</name>
    <name type="common">Thiobacillus novellus</name>
    <dbReference type="NCBI Taxonomy" id="921"/>
    <lineage>
        <taxon>Bacteria</taxon>
        <taxon>Pseudomonadati</taxon>
        <taxon>Pseudomonadota</taxon>
        <taxon>Alphaproteobacteria</taxon>
        <taxon>Hyphomicrobiales</taxon>
        <taxon>Xanthobacteraceae</taxon>
        <taxon>Ancylobacter</taxon>
    </lineage>
</organism>
<reference evidence="2 3" key="1">
    <citation type="submission" date="2017-08" db="EMBL/GenBank/DDBJ databases">
        <title>Infants hospitalized years apart are colonized by the same room-sourced microbial strains.</title>
        <authorList>
            <person name="Brooks B."/>
            <person name="Olm M.R."/>
            <person name="Firek B.A."/>
            <person name="Baker R."/>
            <person name="Thomas B.C."/>
            <person name="Morowitz M.J."/>
            <person name="Banfield J.F."/>
        </authorList>
    </citation>
    <scope>NUCLEOTIDE SEQUENCE [LARGE SCALE GENOMIC DNA]</scope>
    <source>
        <strain evidence="2">S2_005_003_R2_43</strain>
    </source>
</reference>
<evidence type="ECO:0008006" key="4">
    <source>
        <dbReference type="Google" id="ProtNLM"/>
    </source>
</evidence>
<keyword evidence="1" id="KW-0732">Signal</keyword>
<gene>
    <name evidence="2" type="ORF">DI565_03650</name>
</gene>
<feature type="chain" id="PRO_5015862581" description="Lipoprotein" evidence="1">
    <location>
        <begin position="21"/>
        <end position="128"/>
    </location>
</feature>
<dbReference type="EMBL" id="QFPN01000002">
    <property type="protein sequence ID" value="PZQ17840.1"/>
    <property type="molecule type" value="Genomic_DNA"/>
</dbReference>
<name>A0A2W5MW05_ANCNO</name>
<dbReference type="AlphaFoldDB" id="A0A2W5MW05"/>
<evidence type="ECO:0000313" key="2">
    <source>
        <dbReference type="EMBL" id="PZQ17840.1"/>
    </source>
</evidence>
<sequence length="128" mass="13616">MKTLRIVSLVAAALALSACAGDRVWMRSGAGSSDAEVDEMSCAEQAEKSGVSVSIGGEASPPMDRFSQRYACLRSRGYKLVTLDAEEAAKLKSLSGAAREEYWRELLVKRGFAAPRPADALPPAAPVR</sequence>
<evidence type="ECO:0000256" key="1">
    <source>
        <dbReference type="SAM" id="SignalP"/>
    </source>
</evidence>
<accession>A0A2W5MW05</accession>
<protein>
    <recommendedName>
        <fullName evidence="4">Lipoprotein</fullName>
    </recommendedName>
</protein>